<accession>A0A0J1BAP7</accession>
<dbReference type="EMBL" id="LECT01000033">
    <property type="protein sequence ID" value="KLU03608.1"/>
    <property type="molecule type" value="Genomic_DNA"/>
</dbReference>
<dbReference type="Proteomes" id="UP000036367">
    <property type="component" value="Unassembled WGS sequence"/>
</dbReference>
<gene>
    <name evidence="1" type="ORF">RISK_004345</name>
</gene>
<organism evidence="1 2">
    <name type="scientific">Rhodopirellula islandica</name>
    <dbReference type="NCBI Taxonomy" id="595434"/>
    <lineage>
        <taxon>Bacteria</taxon>
        <taxon>Pseudomonadati</taxon>
        <taxon>Planctomycetota</taxon>
        <taxon>Planctomycetia</taxon>
        <taxon>Pirellulales</taxon>
        <taxon>Pirellulaceae</taxon>
        <taxon>Rhodopirellula</taxon>
    </lineage>
</organism>
<dbReference type="AlphaFoldDB" id="A0A0J1BAP7"/>
<dbReference type="PATRIC" id="fig|595434.4.peg.4122"/>
<evidence type="ECO:0000313" key="2">
    <source>
        <dbReference type="Proteomes" id="UP000036367"/>
    </source>
</evidence>
<proteinExistence type="predicted"/>
<evidence type="ECO:0000313" key="1">
    <source>
        <dbReference type="EMBL" id="KLU03608.1"/>
    </source>
</evidence>
<name>A0A0J1BAP7_RHOIS</name>
<reference evidence="1" key="1">
    <citation type="submission" date="2015-05" db="EMBL/GenBank/DDBJ databases">
        <title>Permanent draft genome of Rhodopirellula islandicus K833.</title>
        <authorList>
            <person name="Kizina J."/>
            <person name="Richter M."/>
            <person name="Glockner F.O."/>
            <person name="Harder J."/>
        </authorList>
    </citation>
    <scope>NUCLEOTIDE SEQUENCE [LARGE SCALE GENOMIC DNA]</scope>
    <source>
        <strain evidence="1">K833</strain>
    </source>
</reference>
<keyword evidence="2" id="KW-1185">Reference proteome</keyword>
<comment type="caution">
    <text evidence="1">The sequence shown here is derived from an EMBL/GenBank/DDBJ whole genome shotgun (WGS) entry which is preliminary data.</text>
</comment>
<sequence length="48" mass="5334">MKWKVFRPSPVMSTVRGVNRRLFSIPLIGALESRPSDASGHLSLGIRI</sequence>
<protein>
    <submittedName>
        <fullName evidence="1">Uncharacterized protein</fullName>
    </submittedName>
</protein>